<keyword evidence="4 9" id="KW-0067">ATP-binding</keyword>
<accession>A0ABW0I9T1</accession>
<dbReference type="PROSITE" id="PS51217">
    <property type="entry name" value="UVRD_HELICASE_CTER"/>
    <property type="match status" value="1"/>
</dbReference>
<proteinExistence type="predicted"/>
<dbReference type="PANTHER" id="PTHR11070:SF67">
    <property type="entry name" value="DNA 3'-5' HELICASE"/>
    <property type="match status" value="1"/>
</dbReference>
<evidence type="ECO:0000259" key="11">
    <source>
        <dbReference type="PROSITE" id="PS51217"/>
    </source>
</evidence>
<evidence type="ECO:0000256" key="1">
    <source>
        <dbReference type="ARBA" id="ARBA00022741"/>
    </source>
</evidence>
<dbReference type="EMBL" id="JBHSMA010000001">
    <property type="protein sequence ID" value="MFC5408067.1"/>
    <property type="molecule type" value="Genomic_DNA"/>
</dbReference>
<evidence type="ECO:0000256" key="2">
    <source>
        <dbReference type="ARBA" id="ARBA00022801"/>
    </source>
</evidence>
<keyword evidence="3 9" id="KW-0347">Helicase</keyword>
<feature type="domain" description="UvrD-like helicase C-terminal" evidence="11">
    <location>
        <begin position="515"/>
        <end position="776"/>
    </location>
</feature>
<comment type="catalytic activity">
    <reaction evidence="6">
        <text>Couples ATP hydrolysis with the unwinding of duplex DNA by translocating in the 3'-5' direction.</text>
        <dbReference type="EC" id="5.6.2.4"/>
    </reaction>
</comment>
<dbReference type="Gene3D" id="1.10.3170.10">
    <property type="entry name" value="Recbcd, chain B, domain 2"/>
    <property type="match status" value="1"/>
</dbReference>
<evidence type="ECO:0000256" key="6">
    <source>
        <dbReference type="ARBA" id="ARBA00034617"/>
    </source>
</evidence>
<dbReference type="Pfam" id="PF00580">
    <property type="entry name" value="UvrD-helicase"/>
    <property type="match status" value="1"/>
</dbReference>
<keyword evidence="5" id="KW-0413">Isomerase</keyword>
<dbReference type="PANTHER" id="PTHR11070">
    <property type="entry name" value="UVRD / RECB / PCRA DNA HELICASE FAMILY MEMBER"/>
    <property type="match status" value="1"/>
</dbReference>
<dbReference type="Proteomes" id="UP001596106">
    <property type="component" value="Unassembled WGS sequence"/>
</dbReference>
<evidence type="ECO:0000256" key="8">
    <source>
        <dbReference type="ARBA" id="ARBA00048988"/>
    </source>
</evidence>
<sequence>MFKIFSSSAGSGKTYTLTKEYLKLALRDRTELGKSFEAHQFKHILAVTFTNAAARDMKDRILEQLQKIASGNLNSQLSELAAELALEPADLQNRARQTFHSILHDYSAFSVLTIDSFVQRVVTAFTDDLELPYSFEVEMDTDAVLQTAIDRLLEKVGQEDHPYLSEALEEFYRENASGGKSWYGLAETLVDFSKGQLGDRNYEFVQKLKELNPAHFRTIRRNLREKNRETEELITQLAGEGHRIIQQTGLSDNAFYQGRSGVAVYFRKRATDLDFKDDPNSYVRKAIDDDVWYTGGKKRLPEHDTIDAIKDQLRELMLQIEEIRARNRQRYRTFEAIEQHLQKVALLKQIKQECDDLLREQNRIHISEFNRLILKVVTSEPVPFIYERLGEKFHHILIDEFQDTSKLQFTNLLPLIDNNLAYQRFNLAVGDAKQAIYRFRGGDMDQIVALHSGKLAPLLSAHEASEMTLERLAGLQFHLQPDRLTTNWRSAESIVEFNNSFFRFMADFYANTEFEKVTEVFDEQFRQASAKAGLKGHVQLDFIEKPDRFAAKSEEDGPDFNAQMVVRTLELIRKAVADGYQYRDIAVLCRFKKNARRIADFLETNNVPLTSEDSLTLQSSERVRFLVSLLQLLHQPENRMVRYDMLFLYQRLINPKLPDADWMEFMDEMAKAEDNERIFSLISKIDKAPLDAEVLQQLSIYELAEKLADYFDLYENERDSAYLFRFMDEILTYSSRYSNHLSDFLHYWETAQEKVSVSAPPDQDAVTIQTIHKSKGLEYPVVIIPYADWSYKPRNNETMWAELAPLGELDELTIHSPNQQEVRRLRTTSITIRKDLDDTPLAGQYQDELYRTFVECMNLVYVAFTRPTDRLYIIAAKQDFSVGKDGGFKNANGIDFWLYTYLTDLRGNPSWQDGQLSYPLHDFVTQPASRLSVSSEPLPVFGSNREGAQPLRLRRIERAIDPTAFEQSRAWWQKVCTALTLLHSPQDAEKVVRRMVAEGLLRTSEQDALWTALQTVLNHAAIRPLFSTSQRSEKNRQILVNKGPDGKPQRNGPNRVVYFPEKVVLVNYLTEAPDEAQQARMRAFLKLYQQMGYSAVEGWLVVVDGPQIQYC</sequence>
<feature type="binding site" evidence="9">
    <location>
        <begin position="7"/>
        <end position="14"/>
    </location>
    <ligand>
        <name>ATP</name>
        <dbReference type="ChEBI" id="CHEBI:30616"/>
    </ligand>
</feature>
<dbReference type="InterPro" id="IPR014016">
    <property type="entry name" value="UvrD-like_ATP-bd"/>
</dbReference>
<dbReference type="PROSITE" id="PS51198">
    <property type="entry name" value="UVRD_HELICASE_ATP_BIND"/>
    <property type="match status" value="1"/>
</dbReference>
<dbReference type="RefSeq" id="WP_379840753.1">
    <property type="nucleotide sequence ID" value="NZ_JBHSMA010000001.1"/>
</dbReference>
<comment type="catalytic activity">
    <reaction evidence="8">
        <text>ATP + H2O = ADP + phosphate + H(+)</text>
        <dbReference type="Rhea" id="RHEA:13065"/>
        <dbReference type="ChEBI" id="CHEBI:15377"/>
        <dbReference type="ChEBI" id="CHEBI:15378"/>
        <dbReference type="ChEBI" id="CHEBI:30616"/>
        <dbReference type="ChEBI" id="CHEBI:43474"/>
        <dbReference type="ChEBI" id="CHEBI:456216"/>
        <dbReference type="EC" id="5.6.2.4"/>
    </reaction>
</comment>
<evidence type="ECO:0000256" key="4">
    <source>
        <dbReference type="ARBA" id="ARBA00022840"/>
    </source>
</evidence>
<evidence type="ECO:0000256" key="5">
    <source>
        <dbReference type="ARBA" id="ARBA00023235"/>
    </source>
</evidence>
<keyword evidence="2 9" id="KW-0378">Hydrolase</keyword>
<comment type="caution">
    <text evidence="12">The sequence shown here is derived from an EMBL/GenBank/DDBJ whole genome shotgun (WGS) entry which is preliminary data.</text>
</comment>
<dbReference type="Gene3D" id="3.40.50.300">
    <property type="entry name" value="P-loop containing nucleotide triphosphate hydrolases"/>
    <property type="match status" value="3"/>
</dbReference>
<evidence type="ECO:0000256" key="3">
    <source>
        <dbReference type="ARBA" id="ARBA00022806"/>
    </source>
</evidence>
<gene>
    <name evidence="12" type="ORF">ACFPMF_02010</name>
</gene>
<dbReference type="SUPFAM" id="SSF52540">
    <property type="entry name" value="P-loop containing nucleoside triphosphate hydrolases"/>
    <property type="match status" value="1"/>
</dbReference>
<dbReference type="InterPro" id="IPR027417">
    <property type="entry name" value="P-loop_NTPase"/>
</dbReference>
<evidence type="ECO:0000256" key="7">
    <source>
        <dbReference type="ARBA" id="ARBA00034808"/>
    </source>
</evidence>
<evidence type="ECO:0000259" key="10">
    <source>
        <dbReference type="PROSITE" id="PS51198"/>
    </source>
</evidence>
<organism evidence="12 13">
    <name type="scientific">Larkinella bovis</name>
    <dbReference type="NCBI Taxonomy" id="683041"/>
    <lineage>
        <taxon>Bacteria</taxon>
        <taxon>Pseudomonadati</taxon>
        <taxon>Bacteroidota</taxon>
        <taxon>Cytophagia</taxon>
        <taxon>Cytophagales</taxon>
        <taxon>Spirosomataceae</taxon>
        <taxon>Larkinella</taxon>
    </lineage>
</organism>
<dbReference type="InterPro" id="IPR000212">
    <property type="entry name" value="DNA_helicase_UvrD/REP"/>
</dbReference>
<evidence type="ECO:0000313" key="13">
    <source>
        <dbReference type="Proteomes" id="UP001596106"/>
    </source>
</evidence>
<dbReference type="EC" id="5.6.2.4" evidence="7"/>
<feature type="domain" description="UvrD-like helicase ATP-binding" evidence="10">
    <location>
        <begin position="1"/>
        <end position="491"/>
    </location>
</feature>
<dbReference type="Pfam" id="PF13361">
    <property type="entry name" value="UvrD_C"/>
    <property type="match status" value="1"/>
</dbReference>
<name>A0ABW0I9T1_9BACT</name>
<reference evidence="13" key="1">
    <citation type="journal article" date="2019" name="Int. J. Syst. Evol. Microbiol.">
        <title>The Global Catalogue of Microorganisms (GCM) 10K type strain sequencing project: providing services to taxonomists for standard genome sequencing and annotation.</title>
        <authorList>
            <consortium name="The Broad Institute Genomics Platform"/>
            <consortium name="The Broad Institute Genome Sequencing Center for Infectious Disease"/>
            <person name="Wu L."/>
            <person name="Ma J."/>
        </authorList>
    </citation>
    <scope>NUCLEOTIDE SEQUENCE [LARGE SCALE GENOMIC DNA]</scope>
    <source>
        <strain evidence="13">CCUG 55250</strain>
    </source>
</reference>
<protein>
    <recommendedName>
        <fullName evidence="7">DNA 3'-5' helicase</fullName>
        <ecNumber evidence="7">5.6.2.4</ecNumber>
    </recommendedName>
</protein>
<dbReference type="InterPro" id="IPR014017">
    <property type="entry name" value="DNA_helicase_UvrD-like_C"/>
</dbReference>
<evidence type="ECO:0000313" key="12">
    <source>
        <dbReference type="EMBL" id="MFC5408067.1"/>
    </source>
</evidence>
<keyword evidence="1 9" id="KW-0547">Nucleotide-binding</keyword>
<keyword evidence="13" id="KW-1185">Reference proteome</keyword>
<evidence type="ECO:0000256" key="9">
    <source>
        <dbReference type="PROSITE-ProRule" id="PRU00560"/>
    </source>
</evidence>